<dbReference type="Proteomes" id="UP000646484">
    <property type="component" value="Unassembled WGS sequence"/>
</dbReference>
<organism evidence="1 2">
    <name type="scientific">Butyricimonas hominis</name>
    <dbReference type="NCBI Taxonomy" id="2763032"/>
    <lineage>
        <taxon>Bacteria</taxon>
        <taxon>Pseudomonadati</taxon>
        <taxon>Bacteroidota</taxon>
        <taxon>Bacteroidia</taxon>
        <taxon>Bacteroidales</taxon>
        <taxon>Odoribacteraceae</taxon>
        <taxon>Butyricimonas</taxon>
    </lineage>
</organism>
<comment type="caution">
    <text evidence="1">The sequence shown here is derived from an EMBL/GenBank/DDBJ whole genome shotgun (WGS) entry which is preliminary data.</text>
</comment>
<sequence>MWRVYRRAIGGLPIWSVWARQTGAPKSDTLFHSVNGSCFRPGEGVWAFPTFRFSMGTLDAPVITCTERNGWTVTLRWENDVDCPKANAADQVYLGYFYGTLPRSPQFITCINAHRGDGEVTVEIPPAKQPDGTPLHLYLFFGNENPNRFSPSEYVGV</sequence>
<evidence type="ECO:0000313" key="2">
    <source>
        <dbReference type="Proteomes" id="UP000646484"/>
    </source>
</evidence>
<dbReference type="EMBL" id="JACOOH010000006">
    <property type="protein sequence ID" value="MBC5622335.1"/>
    <property type="molecule type" value="Genomic_DNA"/>
</dbReference>
<evidence type="ECO:0000313" key="1">
    <source>
        <dbReference type="EMBL" id="MBC5622335.1"/>
    </source>
</evidence>
<gene>
    <name evidence="1" type="ORF">H8S64_14640</name>
</gene>
<accession>A0ABR7D4P7</accession>
<protein>
    <recommendedName>
        <fullName evidence="3">DUF2961 domain-containing protein</fullName>
    </recommendedName>
</protein>
<keyword evidence="2" id="KW-1185">Reference proteome</keyword>
<name>A0ABR7D4P7_9BACT</name>
<reference evidence="1 2" key="1">
    <citation type="submission" date="2020-08" db="EMBL/GenBank/DDBJ databases">
        <title>Genome public.</title>
        <authorList>
            <person name="Liu C."/>
            <person name="Sun Q."/>
        </authorList>
    </citation>
    <scope>NUCLEOTIDE SEQUENCE [LARGE SCALE GENOMIC DNA]</scope>
    <source>
        <strain evidence="1 2">NSJ-56</strain>
    </source>
</reference>
<proteinExistence type="predicted"/>
<evidence type="ECO:0008006" key="3">
    <source>
        <dbReference type="Google" id="ProtNLM"/>
    </source>
</evidence>